<dbReference type="HOGENOM" id="CLU_1359529_0_0_5"/>
<dbReference type="OrthoDB" id="7909136at2"/>
<keyword evidence="2" id="KW-1185">Reference proteome</keyword>
<evidence type="ECO:0000313" key="1">
    <source>
        <dbReference type="EMBL" id="ABE62184.1"/>
    </source>
</evidence>
<organism evidence="1 2">
    <name type="scientific">Nitrobacter hamburgensis (strain DSM 10229 / NCIMB 13809 / X14)</name>
    <dbReference type="NCBI Taxonomy" id="323097"/>
    <lineage>
        <taxon>Bacteria</taxon>
        <taxon>Pseudomonadati</taxon>
        <taxon>Pseudomonadota</taxon>
        <taxon>Alphaproteobacteria</taxon>
        <taxon>Hyphomicrobiales</taxon>
        <taxon>Nitrobacteraceae</taxon>
        <taxon>Nitrobacter</taxon>
    </lineage>
</organism>
<protein>
    <submittedName>
        <fullName evidence="1">Uncharacterized protein</fullName>
    </submittedName>
</protein>
<name>Q1QNL3_NITHX</name>
<dbReference type="Proteomes" id="UP000001953">
    <property type="component" value="Chromosome"/>
</dbReference>
<dbReference type="eggNOG" id="ENOG5032BP9">
    <property type="taxonomic scope" value="Bacteria"/>
</dbReference>
<dbReference type="AlphaFoldDB" id="Q1QNL3"/>
<sequence length="195" mass="21231">MLQSRESIRPHLFVSAKTSTAIPARHPLVRDALVQASLDPQVRSLEFVPSAAVGATQVALNAIAVVRDDGRFHLDVVEARPVRDVESEGLALIALDRIGLAPLTLTAADIRREPRFANSKAVWAYRLHPVGIEMRMRVLTVLQEEGPLRLACLLKRIRATRDPAPAVMALACSDLIEIDLISQPLGPTTIVGSRS</sequence>
<dbReference type="STRING" id="323097.Nham_1360"/>
<dbReference type="KEGG" id="nha:Nham_1360"/>
<evidence type="ECO:0000313" key="2">
    <source>
        <dbReference type="Proteomes" id="UP000001953"/>
    </source>
</evidence>
<dbReference type="RefSeq" id="WP_011509876.1">
    <property type="nucleotide sequence ID" value="NC_007964.1"/>
</dbReference>
<accession>Q1QNL3</accession>
<dbReference type="EMBL" id="CP000319">
    <property type="protein sequence ID" value="ABE62184.1"/>
    <property type="molecule type" value="Genomic_DNA"/>
</dbReference>
<gene>
    <name evidence="1" type="ordered locus">Nham_1360</name>
</gene>
<proteinExistence type="predicted"/>
<reference evidence="1 2" key="1">
    <citation type="submission" date="2006-03" db="EMBL/GenBank/DDBJ databases">
        <title>Complete sequence of chromosome of Nitrobacter hamburgensis X14.</title>
        <authorList>
            <consortium name="US DOE Joint Genome Institute"/>
            <person name="Copeland A."/>
            <person name="Lucas S."/>
            <person name="Lapidus A."/>
            <person name="Barry K."/>
            <person name="Detter J.C."/>
            <person name="Glavina del Rio T."/>
            <person name="Hammon N."/>
            <person name="Israni S."/>
            <person name="Dalin E."/>
            <person name="Tice H."/>
            <person name="Pitluck S."/>
            <person name="Chain P."/>
            <person name="Malfatti S."/>
            <person name="Shin M."/>
            <person name="Vergez L."/>
            <person name="Schmutz J."/>
            <person name="Larimer F."/>
            <person name="Land M."/>
            <person name="Hauser L."/>
            <person name="Kyrpides N."/>
            <person name="Ivanova N."/>
            <person name="Ward B."/>
            <person name="Arp D."/>
            <person name="Klotz M."/>
            <person name="Stein L."/>
            <person name="O'Mullan G."/>
            <person name="Starkenburg S."/>
            <person name="Sayavedra L."/>
            <person name="Poret-Peterson A.T."/>
            <person name="Gentry M.E."/>
            <person name="Bruce D."/>
            <person name="Richardson P."/>
        </authorList>
    </citation>
    <scope>NUCLEOTIDE SEQUENCE [LARGE SCALE GENOMIC DNA]</scope>
    <source>
        <strain evidence="2">DSM 10229 / NCIMB 13809 / X14</strain>
    </source>
</reference>